<dbReference type="EMBL" id="BAABGT010000013">
    <property type="protein sequence ID" value="GAA4538426.1"/>
    <property type="molecule type" value="Genomic_DNA"/>
</dbReference>
<keyword evidence="2" id="KW-0378">Hydrolase</keyword>
<dbReference type="SUPFAM" id="SSF63829">
    <property type="entry name" value="Calcium-dependent phosphotriesterase"/>
    <property type="match status" value="1"/>
</dbReference>
<evidence type="ECO:0000259" key="3">
    <source>
        <dbReference type="Pfam" id="PF08450"/>
    </source>
</evidence>
<comment type="similarity">
    <text evidence="1">Belongs to the SMP-30/CGR1 family.</text>
</comment>
<dbReference type="RefSeq" id="WP_345412854.1">
    <property type="nucleotide sequence ID" value="NZ_BAABGT010000013.1"/>
</dbReference>
<dbReference type="InterPro" id="IPR051262">
    <property type="entry name" value="SMP-30/CGR1_Lactonase"/>
</dbReference>
<evidence type="ECO:0000313" key="5">
    <source>
        <dbReference type="Proteomes" id="UP001501598"/>
    </source>
</evidence>
<protein>
    <recommendedName>
        <fullName evidence="3">SMP-30/Gluconolactonase/LRE-like region domain-containing protein</fullName>
    </recommendedName>
</protein>
<dbReference type="Proteomes" id="UP001501598">
    <property type="component" value="Unassembled WGS sequence"/>
</dbReference>
<proteinExistence type="inferred from homology"/>
<dbReference type="PANTHER" id="PTHR47572">
    <property type="entry name" value="LIPOPROTEIN-RELATED"/>
    <property type="match status" value="1"/>
</dbReference>
<gene>
    <name evidence="4" type="ORF">GCM10023175_08340</name>
</gene>
<accession>A0ABP8RGS7</accession>
<evidence type="ECO:0000256" key="2">
    <source>
        <dbReference type="ARBA" id="ARBA00022801"/>
    </source>
</evidence>
<dbReference type="InterPro" id="IPR011042">
    <property type="entry name" value="6-blade_b-propeller_TolB-like"/>
</dbReference>
<evidence type="ECO:0000256" key="1">
    <source>
        <dbReference type="ARBA" id="ARBA00008853"/>
    </source>
</evidence>
<keyword evidence="5" id="KW-1185">Reference proteome</keyword>
<dbReference type="Pfam" id="PF08450">
    <property type="entry name" value="SGL"/>
    <property type="match status" value="1"/>
</dbReference>
<name>A0ABP8RGS7_9PSEU</name>
<sequence length="354" mass="38643">MSPARANPIAGFTLTRDDFRFHGQGLQRPECILAEPDGTLWSADARGGVVRLAPDGTQELITQSSGPAGRTDGDAASGLLVGNLPNGLAFDRNGDLLIANYGTDRLERMTRHGHTTPMADRLDDGTPIGKTNFVCRDGKGRIWVTVSSMIQELQDSLTPWLRDGRVVLCTPDGRARLVADDVHFANECRLNAAETHLYVAQTGGRNIVRFPIEHDGSLGEREIVGPADHGRIIDGITFDAYGNLWGTYIFADGIFVVTPEGERHIVFDDSTPEEVDRLDDAFRAGELDLDFLLTTGGPIATWCASLTFGGPDLRTVYVGSLRQDRIASFRSPVAGLPLIHWAEHDRAEHREDGM</sequence>
<evidence type="ECO:0000313" key="4">
    <source>
        <dbReference type="EMBL" id="GAA4538426.1"/>
    </source>
</evidence>
<reference evidence="5" key="1">
    <citation type="journal article" date="2019" name="Int. J. Syst. Evol. Microbiol.">
        <title>The Global Catalogue of Microorganisms (GCM) 10K type strain sequencing project: providing services to taxonomists for standard genome sequencing and annotation.</title>
        <authorList>
            <consortium name="The Broad Institute Genomics Platform"/>
            <consortium name="The Broad Institute Genome Sequencing Center for Infectious Disease"/>
            <person name="Wu L."/>
            <person name="Ma J."/>
        </authorList>
    </citation>
    <scope>NUCLEOTIDE SEQUENCE [LARGE SCALE GENOMIC DNA]</scope>
    <source>
        <strain evidence="5">JCM 17906</strain>
    </source>
</reference>
<comment type="caution">
    <text evidence="4">The sequence shown here is derived from an EMBL/GenBank/DDBJ whole genome shotgun (WGS) entry which is preliminary data.</text>
</comment>
<feature type="domain" description="SMP-30/Gluconolactonase/LRE-like region" evidence="3">
    <location>
        <begin position="30"/>
        <end position="263"/>
    </location>
</feature>
<dbReference type="Gene3D" id="2.120.10.30">
    <property type="entry name" value="TolB, C-terminal domain"/>
    <property type="match status" value="1"/>
</dbReference>
<dbReference type="InterPro" id="IPR013658">
    <property type="entry name" value="SGL"/>
</dbReference>
<dbReference type="PANTHER" id="PTHR47572:SF4">
    <property type="entry name" value="LACTONASE DRP35"/>
    <property type="match status" value="1"/>
</dbReference>
<organism evidence="4 5">
    <name type="scientific">Pseudonocardia xishanensis</name>
    <dbReference type="NCBI Taxonomy" id="630995"/>
    <lineage>
        <taxon>Bacteria</taxon>
        <taxon>Bacillati</taxon>
        <taxon>Actinomycetota</taxon>
        <taxon>Actinomycetes</taxon>
        <taxon>Pseudonocardiales</taxon>
        <taxon>Pseudonocardiaceae</taxon>
        <taxon>Pseudonocardia</taxon>
    </lineage>
</organism>